<feature type="transmembrane region" description="Helical" evidence="1">
    <location>
        <begin position="6"/>
        <end position="34"/>
    </location>
</feature>
<keyword evidence="1" id="KW-0812">Transmembrane</keyword>
<evidence type="ECO:0000256" key="1">
    <source>
        <dbReference type="SAM" id="Phobius"/>
    </source>
</evidence>
<proteinExistence type="predicted"/>
<feature type="non-terminal residue" evidence="2">
    <location>
        <position position="1"/>
    </location>
</feature>
<protein>
    <submittedName>
        <fullName evidence="2">Putative ovule protein</fullName>
    </submittedName>
</protein>
<reference evidence="2" key="1">
    <citation type="submission" date="2015-12" db="EMBL/GenBank/DDBJ databases">
        <title>Gene expression during late stages of embryo sac development: a critical building block for successful pollen-pistil interactions.</title>
        <authorList>
            <person name="Liu Y."/>
            <person name="Joly V."/>
            <person name="Sabar M."/>
            <person name="Matton D.P."/>
        </authorList>
    </citation>
    <scope>NUCLEOTIDE SEQUENCE</scope>
</reference>
<accession>A0A0V0GTZ4</accession>
<keyword evidence="1" id="KW-0472">Membrane</keyword>
<name>A0A0V0GTZ4_SOLCH</name>
<sequence length="62" mass="7108">GVGCLVGVLLVGLNFILFYLGKYHVSLGQFLFLLNINYLKMIFDTNDKCRRLICHFTCHGRV</sequence>
<keyword evidence="1" id="KW-1133">Transmembrane helix</keyword>
<organism evidence="2">
    <name type="scientific">Solanum chacoense</name>
    <name type="common">Chaco potato</name>
    <dbReference type="NCBI Taxonomy" id="4108"/>
    <lineage>
        <taxon>Eukaryota</taxon>
        <taxon>Viridiplantae</taxon>
        <taxon>Streptophyta</taxon>
        <taxon>Embryophyta</taxon>
        <taxon>Tracheophyta</taxon>
        <taxon>Spermatophyta</taxon>
        <taxon>Magnoliopsida</taxon>
        <taxon>eudicotyledons</taxon>
        <taxon>Gunneridae</taxon>
        <taxon>Pentapetalae</taxon>
        <taxon>asterids</taxon>
        <taxon>lamiids</taxon>
        <taxon>Solanales</taxon>
        <taxon>Solanaceae</taxon>
        <taxon>Solanoideae</taxon>
        <taxon>Solaneae</taxon>
        <taxon>Solanum</taxon>
    </lineage>
</organism>
<dbReference type="AlphaFoldDB" id="A0A0V0GTZ4"/>
<dbReference type="EMBL" id="GEDG01031051">
    <property type="protein sequence ID" value="JAP11598.1"/>
    <property type="molecule type" value="Transcribed_RNA"/>
</dbReference>
<evidence type="ECO:0000313" key="2">
    <source>
        <dbReference type="EMBL" id="JAP11598.1"/>
    </source>
</evidence>